<keyword evidence="5 9" id="KW-0540">Nuclease</keyword>
<evidence type="ECO:0000256" key="9">
    <source>
        <dbReference type="HAMAP-Rule" id="MF_00104"/>
    </source>
</evidence>
<feature type="binding site" evidence="9">
    <location>
        <position position="122"/>
    </location>
    <ligand>
        <name>Mg(2+)</name>
        <dbReference type="ChEBI" id="CHEBI:18420"/>
    </ligand>
</feature>
<comment type="cofactor">
    <cofactor evidence="9">
        <name>Mg(2+)</name>
        <dbReference type="ChEBI" id="CHEBI:18420"/>
    </cofactor>
</comment>
<gene>
    <name evidence="9 12" type="primary">rnc</name>
    <name evidence="12" type="ORF">IAD50_04495</name>
</gene>
<keyword evidence="9" id="KW-0699">rRNA-binding</keyword>
<evidence type="ECO:0000256" key="6">
    <source>
        <dbReference type="ARBA" id="ARBA00022759"/>
    </source>
</evidence>
<organism evidence="12 13">
    <name type="scientific">Candidatus Egerieisoma faecipullorum</name>
    <dbReference type="NCBI Taxonomy" id="2840963"/>
    <lineage>
        <taxon>Bacteria</taxon>
        <taxon>Bacillati</taxon>
        <taxon>Bacillota</taxon>
        <taxon>Clostridia</taxon>
        <taxon>Eubacteriales</taxon>
        <taxon>Clostridiaceae</taxon>
        <taxon>Clostridiaceae incertae sedis</taxon>
        <taxon>Candidatus Egerieisoma</taxon>
    </lineage>
</organism>
<evidence type="ECO:0000256" key="7">
    <source>
        <dbReference type="ARBA" id="ARBA00022801"/>
    </source>
</evidence>
<keyword evidence="3 9" id="KW-0698">rRNA processing</keyword>
<reference evidence="12" key="1">
    <citation type="submission" date="2020-10" db="EMBL/GenBank/DDBJ databases">
        <authorList>
            <person name="Gilroy R."/>
        </authorList>
    </citation>
    <scope>NUCLEOTIDE SEQUENCE</scope>
    <source>
        <strain evidence="12">CHK195-4489</strain>
    </source>
</reference>
<feature type="domain" description="RNase III" evidence="11">
    <location>
        <begin position="5"/>
        <end position="136"/>
    </location>
</feature>
<dbReference type="PANTHER" id="PTHR11207:SF0">
    <property type="entry name" value="RIBONUCLEASE 3"/>
    <property type="match status" value="1"/>
</dbReference>
<dbReference type="Gene3D" id="1.10.1520.10">
    <property type="entry name" value="Ribonuclease III domain"/>
    <property type="match status" value="1"/>
</dbReference>
<comment type="subcellular location">
    <subcellularLocation>
        <location evidence="9">Cytoplasm</location>
    </subcellularLocation>
</comment>
<dbReference type="HAMAP" id="MF_00104">
    <property type="entry name" value="RNase_III"/>
    <property type="match status" value="1"/>
</dbReference>
<reference evidence="12" key="2">
    <citation type="journal article" date="2021" name="PeerJ">
        <title>Extensive microbial diversity within the chicken gut microbiome revealed by metagenomics and culture.</title>
        <authorList>
            <person name="Gilroy R."/>
            <person name="Ravi A."/>
            <person name="Getino M."/>
            <person name="Pursley I."/>
            <person name="Horton D.L."/>
            <person name="Alikhan N.F."/>
            <person name="Baker D."/>
            <person name="Gharbi K."/>
            <person name="Hall N."/>
            <person name="Watson M."/>
            <person name="Adriaenssens E.M."/>
            <person name="Foster-Nyarko E."/>
            <person name="Jarju S."/>
            <person name="Secka A."/>
            <person name="Antonio M."/>
            <person name="Oren A."/>
            <person name="Chaudhuri R.R."/>
            <person name="La Ragione R."/>
            <person name="Hildebrand F."/>
            <person name="Pallen M.J."/>
        </authorList>
    </citation>
    <scope>NUCLEOTIDE SEQUENCE</scope>
    <source>
        <strain evidence="12">CHK195-4489</strain>
    </source>
</reference>
<dbReference type="Pfam" id="PF14622">
    <property type="entry name" value="Ribonucleas_3_3"/>
    <property type="match status" value="1"/>
</dbReference>
<dbReference type="GO" id="GO:0005737">
    <property type="term" value="C:cytoplasm"/>
    <property type="evidence" value="ECO:0007669"/>
    <property type="project" value="UniProtKB-SubCell"/>
</dbReference>
<evidence type="ECO:0000259" key="11">
    <source>
        <dbReference type="PROSITE" id="PS50142"/>
    </source>
</evidence>
<keyword evidence="6 9" id="KW-0255">Endonuclease</keyword>
<dbReference type="PROSITE" id="PS00517">
    <property type="entry name" value="RNASE_3_1"/>
    <property type="match status" value="1"/>
</dbReference>
<dbReference type="Proteomes" id="UP000824089">
    <property type="component" value="Unassembled WGS sequence"/>
</dbReference>
<dbReference type="SMART" id="SM00358">
    <property type="entry name" value="DSRM"/>
    <property type="match status" value="1"/>
</dbReference>
<evidence type="ECO:0000256" key="8">
    <source>
        <dbReference type="ARBA" id="ARBA00022884"/>
    </source>
</evidence>
<keyword evidence="4 9" id="KW-0507">mRNA processing</keyword>
<dbReference type="Pfam" id="PF00035">
    <property type="entry name" value="dsrm"/>
    <property type="match status" value="1"/>
</dbReference>
<feature type="domain" description="DRBM" evidence="10">
    <location>
        <begin position="165"/>
        <end position="238"/>
    </location>
</feature>
<dbReference type="GO" id="GO:0003725">
    <property type="term" value="F:double-stranded RNA binding"/>
    <property type="evidence" value="ECO:0007669"/>
    <property type="project" value="TreeGrafter"/>
</dbReference>
<keyword evidence="9" id="KW-0479">Metal-binding</keyword>
<dbReference type="Gene3D" id="3.30.160.20">
    <property type="match status" value="1"/>
</dbReference>
<comment type="function">
    <text evidence="9">Digests double-stranded RNA. Involved in the processing of primary rRNA transcript to yield the immediate precursors to the large and small rRNAs (23S and 16S). Processes some mRNAs, and tRNAs when they are encoded in the rRNA operon. Processes pre-crRNA and tracrRNA of type II CRISPR loci if present in the organism.</text>
</comment>
<dbReference type="EMBL" id="DVMM01000090">
    <property type="protein sequence ID" value="HIU29541.1"/>
    <property type="molecule type" value="Genomic_DNA"/>
</dbReference>
<evidence type="ECO:0000256" key="2">
    <source>
        <dbReference type="ARBA" id="ARBA00010183"/>
    </source>
</evidence>
<dbReference type="GO" id="GO:0046872">
    <property type="term" value="F:metal ion binding"/>
    <property type="evidence" value="ECO:0007669"/>
    <property type="project" value="UniProtKB-KW"/>
</dbReference>
<comment type="catalytic activity">
    <reaction evidence="1 9">
        <text>Endonucleolytic cleavage to 5'-phosphomonoester.</text>
        <dbReference type="EC" id="3.1.26.3"/>
    </reaction>
</comment>
<feature type="active site" evidence="9">
    <location>
        <position position="125"/>
    </location>
</feature>
<feature type="binding site" evidence="9">
    <location>
        <position position="125"/>
    </location>
    <ligand>
        <name>Mg(2+)</name>
        <dbReference type="ChEBI" id="CHEBI:18420"/>
    </ligand>
</feature>
<name>A0A9D1LA49_9CLOT</name>
<dbReference type="PROSITE" id="PS50137">
    <property type="entry name" value="DS_RBD"/>
    <property type="match status" value="1"/>
</dbReference>
<feature type="binding site" evidence="9">
    <location>
        <position position="49"/>
    </location>
    <ligand>
        <name>Mg(2+)</name>
        <dbReference type="ChEBI" id="CHEBI:18420"/>
    </ligand>
</feature>
<dbReference type="PROSITE" id="PS50142">
    <property type="entry name" value="RNASE_3_2"/>
    <property type="match status" value="1"/>
</dbReference>
<dbReference type="InterPro" id="IPR000999">
    <property type="entry name" value="RNase_III_dom"/>
</dbReference>
<evidence type="ECO:0000256" key="1">
    <source>
        <dbReference type="ARBA" id="ARBA00000109"/>
    </source>
</evidence>
<protein>
    <recommendedName>
        <fullName evidence="9">Ribonuclease 3</fullName>
        <ecNumber evidence="9">3.1.26.3</ecNumber>
    </recommendedName>
    <alternativeName>
        <fullName evidence="9">Ribonuclease III</fullName>
        <shortName evidence="9">RNase III</shortName>
    </alternativeName>
</protein>
<dbReference type="GO" id="GO:0006397">
    <property type="term" value="P:mRNA processing"/>
    <property type="evidence" value="ECO:0007669"/>
    <property type="project" value="UniProtKB-UniRule"/>
</dbReference>
<dbReference type="NCBIfam" id="TIGR02191">
    <property type="entry name" value="RNaseIII"/>
    <property type="match status" value="1"/>
</dbReference>
<feature type="active site" evidence="9">
    <location>
        <position position="53"/>
    </location>
</feature>
<comment type="similarity">
    <text evidence="2">Belongs to the ribonuclease III family.</text>
</comment>
<keyword evidence="9" id="KW-0963">Cytoplasm</keyword>
<dbReference type="InterPro" id="IPR014720">
    <property type="entry name" value="dsRBD_dom"/>
</dbReference>
<dbReference type="PANTHER" id="PTHR11207">
    <property type="entry name" value="RIBONUCLEASE III"/>
    <property type="match status" value="1"/>
</dbReference>
<proteinExistence type="inferred from homology"/>
<dbReference type="GO" id="GO:0010468">
    <property type="term" value="P:regulation of gene expression"/>
    <property type="evidence" value="ECO:0007669"/>
    <property type="project" value="TreeGrafter"/>
</dbReference>
<dbReference type="InterPro" id="IPR036389">
    <property type="entry name" value="RNase_III_sf"/>
</dbReference>
<evidence type="ECO:0000256" key="5">
    <source>
        <dbReference type="ARBA" id="ARBA00022722"/>
    </source>
</evidence>
<evidence type="ECO:0000256" key="3">
    <source>
        <dbReference type="ARBA" id="ARBA00022552"/>
    </source>
</evidence>
<evidence type="ECO:0000259" key="10">
    <source>
        <dbReference type="PROSITE" id="PS50137"/>
    </source>
</evidence>
<comment type="caution">
    <text evidence="12">The sequence shown here is derived from an EMBL/GenBank/DDBJ whole genome shotgun (WGS) entry which is preliminary data.</text>
</comment>
<dbReference type="GO" id="GO:0008033">
    <property type="term" value="P:tRNA processing"/>
    <property type="evidence" value="ECO:0007669"/>
    <property type="project" value="UniProtKB-KW"/>
</dbReference>
<evidence type="ECO:0000256" key="4">
    <source>
        <dbReference type="ARBA" id="ARBA00022664"/>
    </source>
</evidence>
<dbReference type="FunFam" id="1.10.1520.10:FF:000001">
    <property type="entry name" value="Ribonuclease 3"/>
    <property type="match status" value="1"/>
</dbReference>
<dbReference type="CDD" id="cd00593">
    <property type="entry name" value="RIBOc"/>
    <property type="match status" value="1"/>
</dbReference>
<dbReference type="CDD" id="cd10845">
    <property type="entry name" value="DSRM_RNAse_III_family"/>
    <property type="match status" value="1"/>
</dbReference>
<keyword evidence="7 9" id="KW-0378">Hydrolase</keyword>
<sequence>MTGEISKLEECIGYSFHDRSLIVKALTHTSYANEKITKHERTESNQRLEFLGDSVLSTVISTYLYRNFPDMNEGSMSKLRASVVCEASLAEIARKIRLQEYLLLGHGEDLSGGREKPSIQADAFESLLAAIYLDGGLQSVSDMLMDKLDMESYIKAHASTYENTDYKTKLQESVNTSQTEIGYEIFRVDGPAHDCTYYARVTIAQKATKDKNFAEGSGRSKKEAEQQAAKALLEKLGFV</sequence>
<keyword evidence="9" id="KW-0819">tRNA processing</keyword>
<dbReference type="SMART" id="SM00535">
    <property type="entry name" value="RIBOc"/>
    <property type="match status" value="1"/>
</dbReference>
<evidence type="ECO:0000313" key="13">
    <source>
        <dbReference type="Proteomes" id="UP000824089"/>
    </source>
</evidence>
<dbReference type="AlphaFoldDB" id="A0A9D1LA49"/>
<accession>A0A9D1LA49</accession>
<dbReference type="GO" id="GO:0004525">
    <property type="term" value="F:ribonuclease III activity"/>
    <property type="evidence" value="ECO:0007669"/>
    <property type="project" value="UniProtKB-UniRule"/>
</dbReference>
<keyword evidence="9" id="KW-0460">Magnesium</keyword>
<dbReference type="EC" id="3.1.26.3" evidence="9"/>
<dbReference type="SUPFAM" id="SSF54768">
    <property type="entry name" value="dsRNA-binding domain-like"/>
    <property type="match status" value="1"/>
</dbReference>
<dbReference type="SUPFAM" id="SSF69065">
    <property type="entry name" value="RNase III domain-like"/>
    <property type="match status" value="1"/>
</dbReference>
<keyword evidence="8 9" id="KW-0694">RNA-binding</keyword>
<dbReference type="GO" id="GO:0006364">
    <property type="term" value="P:rRNA processing"/>
    <property type="evidence" value="ECO:0007669"/>
    <property type="project" value="UniProtKB-UniRule"/>
</dbReference>
<dbReference type="GO" id="GO:0019843">
    <property type="term" value="F:rRNA binding"/>
    <property type="evidence" value="ECO:0007669"/>
    <property type="project" value="UniProtKB-KW"/>
</dbReference>
<comment type="subunit">
    <text evidence="9">Homodimer.</text>
</comment>
<dbReference type="InterPro" id="IPR011907">
    <property type="entry name" value="RNase_III"/>
</dbReference>
<evidence type="ECO:0000313" key="12">
    <source>
        <dbReference type="EMBL" id="HIU29541.1"/>
    </source>
</evidence>